<dbReference type="GO" id="GO:0050660">
    <property type="term" value="F:flavin adenine dinucleotide binding"/>
    <property type="evidence" value="ECO:0007669"/>
    <property type="project" value="InterPro"/>
</dbReference>
<dbReference type="Gene3D" id="3.50.50.60">
    <property type="entry name" value="FAD/NAD(P)-binding domain"/>
    <property type="match status" value="2"/>
</dbReference>
<evidence type="ECO:0000256" key="4">
    <source>
        <dbReference type="ARBA" id="ARBA00023002"/>
    </source>
</evidence>
<dbReference type="NCBIfam" id="TIGR03140">
    <property type="entry name" value="AhpF"/>
    <property type="match status" value="1"/>
</dbReference>
<dbReference type="AlphaFoldDB" id="K8ZMK4"/>
<dbReference type="PRINTS" id="PR00469">
    <property type="entry name" value="PNDRDTASEII"/>
</dbReference>
<keyword evidence="10" id="KW-1185">Reference proteome</keyword>
<dbReference type="STRING" id="1234409.C683_0238"/>
<evidence type="ECO:0000256" key="1">
    <source>
        <dbReference type="ARBA" id="ARBA00009333"/>
    </source>
</evidence>
<dbReference type="Pfam" id="PF07992">
    <property type="entry name" value="Pyr_redox_2"/>
    <property type="match status" value="1"/>
</dbReference>
<dbReference type="SUPFAM" id="SSF52833">
    <property type="entry name" value="Thioredoxin-like"/>
    <property type="match status" value="2"/>
</dbReference>
<comment type="caution">
    <text evidence="9">The sequence shown here is derived from an EMBL/GenBank/DDBJ whole genome shotgun (WGS) entry which is preliminary data.</text>
</comment>
<dbReference type="PROSITE" id="PS51354">
    <property type="entry name" value="GLUTAREDOXIN_2"/>
    <property type="match status" value="1"/>
</dbReference>
<keyword evidence="5" id="KW-0521">NADP</keyword>
<dbReference type="Pfam" id="PF13192">
    <property type="entry name" value="Thioredoxin_3"/>
    <property type="match status" value="1"/>
</dbReference>
<dbReference type="InterPro" id="IPR023753">
    <property type="entry name" value="FAD/NAD-binding_dom"/>
</dbReference>
<accession>K8ZMK4</accession>
<evidence type="ECO:0000313" key="9">
    <source>
        <dbReference type="EMBL" id="EKU27773.1"/>
    </source>
</evidence>
<comment type="subunit">
    <text evidence="2">Homodimer.</text>
</comment>
<dbReference type="EMBL" id="AMYT01000008">
    <property type="protein sequence ID" value="EKU27773.1"/>
    <property type="molecule type" value="Genomic_DNA"/>
</dbReference>
<evidence type="ECO:0000259" key="7">
    <source>
        <dbReference type="Pfam" id="PF07992"/>
    </source>
</evidence>
<dbReference type="OrthoDB" id="9806179at2"/>
<dbReference type="PIRSF" id="PIRSF000238">
    <property type="entry name" value="AhpF"/>
    <property type="match status" value="1"/>
</dbReference>
<dbReference type="SUPFAM" id="SSF51905">
    <property type="entry name" value="FAD/NAD(P)-binding domain"/>
    <property type="match status" value="1"/>
</dbReference>
<feature type="disulfide bond" description="Redox-active" evidence="6">
    <location>
        <begin position="339"/>
        <end position="342"/>
    </location>
</feature>
<evidence type="ECO:0000256" key="5">
    <source>
        <dbReference type="PIRSR" id="PIRSR000238-1"/>
    </source>
</evidence>
<evidence type="ECO:0000256" key="6">
    <source>
        <dbReference type="PIRSR" id="PIRSR000238-2"/>
    </source>
</evidence>
<dbReference type="InterPro" id="IPR050097">
    <property type="entry name" value="Ferredoxin-NADP_redctase_2"/>
</dbReference>
<dbReference type="GO" id="GO:0051287">
    <property type="term" value="F:NAD binding"/>
    <property type="evidence" value="ECO:0007669"/>
    <property type="project" value="InterPro"/>
</dbReference>
<evidence type="ECO:0000256" key="3">
    <source>
        <dbReference type="ARBA" id="ARBA00022630"/>
    </source>
</evidence>
<evidence type="ECO:0000259" key="8">
    <source>
        <dbReference type="Pfam" id="PF13192"/>
    </source>
</evidence>
<dbReference type="InterPro" id="IPR036249">
    <property type="entry name" value="Thioredoxin-like_sf"/>
</dbReference>
<keyword evidence="5" id="KW-0274">FAD</keyword>
<proteinExistence type="inferred from homology"/>
<dbReference type="InterPro" id="IPR012336">
    <property type="entry name" value="Thioredoxin-like_fold"/>
</dbReference>
<feature type="domain" description="Thioredoxin-like fold" evidence="8">
    <location>
        <begin position="125"/>
        <end position="195"/>
    </location>
</feature>
<dbReference type="CDD" id="cd03026">
    <property type="entry name" value="AhpF_NTD_C"/>
    <property type="match status" value="1"/>
</dbReference>
<organism evidence="9 10">
    <name type="scientific">Catellicoccus marimammalium M35/04/3</name>
    <dbReference type="NCBI Taxonomy" id="1234409"/>
    <lineage>
        <taxon>Bacteria</taxon>
        <taxon>Bacillati</taxon>
        <taxon>Bacillota</taxon>
        <taxon>Bacilli</taxon>
        <taxon>Lactobacillales</taxon>
        <taxon>Enterococcaceae</taxon>
        <taxon>Catellicoccus</taxon>
    </lineage>
</organism>
<dbReference type="GO" id="GO:0102039">
    <property type="term" value="F:NADH-dependent peroxiredoxin activity"/>
    <property type="evidence" value="ECO:0007669"/>
    <property type="project" value="InterPro"/>
</dbReference>
<dbReference type="Proteomes" id="UP000016057">
    <property type="component" value="Unassembled WGS sequence"/>
</dbReference>
<feature type="binding site" evidence="5">
    <location>
        <begin position="471"/>
        <end position="481"/>
    </location>
    <ligand>
        <name>FAD</name>
        <dbReference type="ChEBI" id="CHEBI:57692"/>
    </ligand>
</feature>
<dbReference type="Gene3D" id="3.40.30.80">
    <property type="match status" value="1"/>
</dbReference>
<dbReference type="InterPro" id="IPR044141">
    <property type="entry name" value="AhpF_NTD_C"/>
</dbReference>
<dbReference type="RefSeq" id="WP_009488512.1">
    <property type="nucleotide sequence ID" value="NZ_AMYT01000008.1"/>
</dbReference>
<dbReference type="eggNOG" id="COG3634">
    <property type="taxonomic scope" value="Bacteria"/>
</dbReference>
<dbReference type="InterPro" id="IPR012081">
    <property type="entry name" value="Alkyl_hydroperoxide_Rdtase_suF"/>
</dbReference>
<feature type="binding site" evidence="5">
    <location>
        <begin position="351"/>
        <end position="365"/>
    </location>
    <ligand>
        <name>NAD(+)</name>
        <dbReference type="ChEBI" id="CHEBI:57540"/>
    </ligand>
</feature>
<keyword evidence="6" id="KW-1015">Disulfide bond</keyword>
<keyword evidence="4" id="KW-0560">Oxidoreductase</keyword>
<gene>
    <name evidence="9" type="ORF">C683_0238</name>
</gene>
<comment type="similarity">
    <text evidence="1">Belongs to the class-II pyridine nucleotide-disulfide oxidoreductase family.</text>
</comment>
<feature type="binding site" evidence="5">
    <location>
        <begin position="212"/>
        <end position="227"/>
    </location>
    <ligand>
        <name>FAD</name>
        <dbReference type="ChEBI" id="CHEBI:57692"/>
    </ligand>
</feature>
<dbReference type="CDD" id="cd02974">
    <property type="entry name" value="AhpF_NTD_N"/>
    <property type="match status" value="1"/>
</dbReference>
<evidence type="ECO:0000313" key="10">
    <source>
        <dbReference type="Proteomes" id="UP000016057"/>
    </source>
</evidence>
<protein>
    <submittedName>
        <fullName evidence="9">Alkyl hydroperoxide reductase protein F</fullName>
    </submittedName>
</protein>
<dbReference type="InterPro" id="IPR044142">
    <property type="entry name" value="AhpF_NTD_N"/>
</dbReference>
<dbReference type="PRINTS" id="PR00368">
    <property type="entry name" value="FADPNR"/>
</dbReference>
<dbReference type="InterPro" id="IPR036188">
    <property type="entry name" value="FAD/NAD-bd_sf"/>
</dbReference>
<dbReference type="GO" id="GO:0000302">
    <property type="term" value="P:response to reactive oxygen species"/>
    <property type="evidence" value="ECO:0007669"/>
    <property type="project" value="InterPro"/>
</dbReference>
<evidence type="ECO:0000256" key="2">
    <source>
        <dbReference type="ARBA" id="ARBA00011738"/>
    </source>
</evidence>
<keyword evidence="3" id="KW-0285">Flavoprotein</keyword>
<name>K8ZMK4_9ENTE</name>
<keyword evidence="5" id="KW-0520">NAD</keyword>
<keyword evidence="6" id="KW-0676">Redox-active center</keyword>
<comment type="cofactor">
    <cofactor evidence="5">
        <name>FAD</name>
        <dbReference type="ChEBI" id="CHEBI:57692"/>
    </cofactor>
    <text evidence="5">Binds 1 FAD per subunit.</text>
</comment>
<dbReference type="PANTHER" id="PTHR48105">
    <property type="entry name" value="THIOREDOXIN REDUCTASE 1-RELATED-RELATED"/>
    <property type="match status" value="1"/>
</dbReference>
<dbReference type="PATRIC" id="fig|1234409.3.peg.209"/>
<feature type="domain" description="FAD/NAD(P)-binding" evidence="7">
    <location>
        <begin position="211"/>
        <end position="496"/>
    </location>
</feature>
<sequence>MLDEQLKQQTLEFLKLLESPVQFTLSVGEDENSKKVEQFVKEICSLDEKNLSYTYEKLEFTPAFRIDKKGEQPSGVTFAGVPLGHEYNSFILALLQVAGRAPKIEDSQKKQIQALKGPLHFVTYVSLTCHNCPDVVQSLNILAILNPEITHTMVDGGMYKEEVEAKDIMAVPATFLDGELWSSGKISLDEILQKLGSDDTEKFAPFTKEVYDMAIIGAGPAGASAAIYASRKGIKTAIISDQMGGQVNETLGIENVIGTPYIEGPQLAQRLKSHMDEYDIDYIQGQKVASIEKDTPFKITLRNGVIIQAKTIVLATGARWRDLNVPGEQEFRTKGVAYCPHCDAPLFAGKKVAVAGGGNSGIEAAIDLANIASHVTVFEFMDRLKADQVLQKRAKELPNIDILTNVALKEIKGKEKVEQVAYEDRLTGEVKDMDLDGIFIQIGLVPNTDFLGDTVARTPRGEIIIDEVGRTNVPGIFAAGDCTTQTYKQIIISMGSGATAALSAFDYLIREQ</sequence>
<reference evidence="9 10" key="1">
    <citation type="journal article" date="2013" name="Genome Announc.">
        <title>Draft Genome Sequence of Catellicoccus marimammalium, a Novel Species Commonly Found in Gull Feces.</title>
        <authorList>
            <person name="Weigand M.R."/>
            <person name="Ryu H."/>
            <person name="Bozcek L."/>
            <person name="Konstantinidis K.T."/>
            <person name="Santo Domingo J.W."/>
        </authorList>
    </citation>
    <scope>NUCLEOTIDE SEQUENCE [LARGE SCALE GENOMIC DNA]</scope>
    <source>
        <strain evidence="9 10">M35/04/3</strain>
    </source>
</reference>